<gene>
    <name evidence="13" type="ORF">CINCED_3A019085</name>
</gene>
<keyword evidence="14" id="KW-1185">Reference proteome</keyword>
<evidence type="ECO:0000256" key="4">
    <source>
        <dbReference type="ARBA" id="ARBA00022729"/>
    </source>
</evidence>
<accession>A0A5E4MEB7</accession>
<keyword evidence="3 13" id="KW-0808">Transferase</keyword>
<comment type="catalytic activity">
    <reaction evidence="10">
        <text>L-threonyl-[protein] + UDP-N-acetyl-alpha-D-glucosamine = 3-O-(N-acetyl-beta-D-glucosaminyl)-L-threonyl-[protein] + UDP + H(+)</text>
        <dbReference type="Rhea" id="RHEA:48908"/>
        <dbReference type="Rhea" id="RHEA-COMP:11060"/>
        <dbReference type="Rhea" id="RHEA-COMP:12252"/>
        <dbReference type="ChEBI" id="CHEBI:15378"/>
        <dbReference type="ChEBI" id="CHEBI:30013"/>
        <dbReference type="ChEBI" id="CHEBI:57705"/>
        <dbReference type="ChEBI" id="CHEBI:58223"/>
        <dbReference type="ChEBI" id="CHEBI:90840"/>
        <dbReference type="EC" id="2.4.1.255"/>
    </reaction>
</comment>
<keyword evidence="5" id="KW-0256">Endoplasmic reticulum</keyword>
<feature type="signal peptide" evidence="11">
    <location>
        <begin position="1"/>
        <end position="21"/>
    </location>
</feature>
<dbReference type="GO" id="GO:0097363">
    <property type="term" value="F:protein O-acetylglucosaminyltransferase activity"/>
    <property type="evidence" value="ECO:0007669"/>
    <property type="project" value="UniProtKB-EC"/>
</dbReference>
<protein>
    <recommendedName>
        <fullName evidence="7">EGF domain-specific O-linked N-acetylglucosamine transferase</fullName>
        <ecNumber evidence="1">2.4.1.255</ecNumber>
    </recommendedName>
    <alternativeName>
        <fullName evidence="8">Extracellular O-linked N-acetylglucosamine transferase</fullName>
    </alternativeName>
</protein>
<dbReference type="OrthoDB" id="529273at2759"/>
<dbReference type="EC" id="2.4.1.255" evidence="1"/>
<feature type="chain" id="PRO_5022764129" description="EGF domain-specific O-linked N-acetylglucosamine transferase" evidence="11">
    <location>
        <begin position="22"/>
        <end position="499"/>
    </location>
</feature>
<keyword evidence="6" id="KW-0325">Glycoprotein</keyword>
<dbReference type="PANTHER" id="PTHR20961:SF148">
    <property type="entry name" value="EGF DOMAIN-SPECIFIC O-LINKED N-ACETYLGLUCOSAMINE TRANSFERASE"/>
    <property type="match status" value="1"/>
</dbReference>
<dbReference type="Proteomes" id="UP000325440">
    <property type="component" value="Unassembled WGS sequence"/>
</dbReference>
<dbReference type="InterPro" id="IPR007657">
    <property type="entry name" value="Glycosyltransferase_61"/>
</dbReference>
<evidence type="ECO:0000256" key="11">
    <source>
        <dbReference type="SAM" id="SignalP"/>
    </source>
</evidence>
<sequence length="499" mass="58435">MLYLKIIAIPCFVLLDNAVRAAMVHNDLDVCPEHLPYINFSESDHNESHCWGYESNCDKRYRYSDPICPGSETGGMQTRKDQIDMFFNQGDFGYIKHQREEISYICEPSSREDSSLECTNHLRFCRGHNIMINFTDIKNSNRSIRYHMDVLNFGQIGGKCKFHKEKLDTQCDHLSPLQSWSPELRFFSSINYYPGKCDIIITEPTVIMKIDATVNMYHHFCDFLNLYASQHVNASGTKMFSKNIHILIWETFDYESAFGETFQAFTVHPIWNLNTFKGKVVCFNNIILPLLSRMIYGLYYNTPLIEGCTHSGLFRAFSEHVLHRLNIYQEPKSNGKIKITFLSRNTKYRNVINENELLSILKNNTEYEVRKVVYSEEFLTFKEQLQITYNSDIFIGMHGAGLTHLLFLPKWAVLFELYNCEDIHCYKDLARLKGVKYMTWQDINKLSMHDKMHYLDQGAHAKFTNYSFDKNEFLALVEEAVVHVKKHKHSYSSKIHDEL</sequence>
<dbReference type="GO" id="GO:0005788">
    <property type="term" value="C:endoplasmic reticulum lumen"/>
    <property type="evidence" value="ECO:0007669"/>
    <property type="project" value="TreeGrafter"/>
</dbReference>
<dbReference type="PANTHER" id="PTHR20961">
    <property type="entry name" value="GLYCOSYLTRANSFERASE"/>
    <property type="match status" value="1"/>
</dbReference>
<evidence type="ECO:0000313" key="14">
    <source>
        <dbReference type="Proteomes" id="UP000325440"/>
    </source>
</evidence>
<organism evidence="13 14">
    <name type="scientific">Cinara cedri</name>
    <dbReference type="NCBI Taxonomy" id="506608"/>
    <lineage>
        <taxon>Eukaryota</taxon>
        <taxon>Metazoa</taxon>
        <taxon>Ecdysozoa</taxon>
        <taxon>Arthropoda</taxon>
        <taxon>Hexapoda</taxon>
        <taxon>Insecta</taxon>
        <taxon>Pterygota</taxon>
        <taxon>Neoptera</taxon>
        <taxon>Paraneoptera</taxon>
        <taxon>Hemiptera</taxon>
        <taxon>Sternorrhyncha</taxon>
        <taxon>Aphidomorpha</taxon>
        <taxon>Aphidoidea</taxon>
        <taxon>Aphididae</taxon>
        <taxon>Lachninae</taxon>
        <taxon>Cinara</taxon>
    </lineage>
</organism>
<evidence type="ECO:0000259" key="12">
    <source>
        <dbReference type="Pfam" id="PF04577"/>
    </source>
</evidence>
<name>A0A5E4MEB7_9HEMI</name>
<proteinExistence type="predicted"/>
<evidence type="ECO:0000256" key="5">
    <source>
        <dbReference type="ARBA" id="ARBA00022824"/>
    </source>
</evidence>
<comment type="catalytic activity">
    <reaction evidence="9">
        <text>L-seryl-[protein] + UDP-N-acetyl-alpha-D-glucosamine = 3-O-(N-acetyl-beta-D-glucosaminyl)-L-seryl-[protein] + UDP + H(+)</text>
        <dbReference type="Rhea" id="RHEA:48904"/>
        <dbReference type="Rhea" id="RHEA-COMP:9863"/>
        <dbReference type="Rhea" id="RHEA-COMP:12251"/>
        <dbReference type="ChEBI" id="CHEBI:15378"/>
        <dbReference type="ChEBI" id="CHEBI:29999"/>
        <dbReference type="ChEBI" id="CHEBI:57705"/>
        <dbReference type="ChEBI" id="CHEBI:58223"/>
        <dbReference type="ChEBI" id="CHEBI:90838"/>
        <dbReference type="EC" id="2.4.1.255"/>
    </reaction>
</comment>
<dbReference type="AlphaFoldDB" id="A0A5E4MEB7"/>
<keyword evidence="4 11" id="KW-0732">Signal</keyword>
<evidence type="ECO:0000256" key="3">
    <source>
        <dbReference type="ARBA" id="ARBA00022679"/>
    </source>
</evidence>
<evidence type="ECO:0000256" key="2">
    <source>
        <dbReference type="ARBA" id="ARBA00022676"/>
    </source>
</evidence>
<evidence type="ECO:0000256" key="1">
    <source>
        <dbReference type="ARBA" id="ARBA00011970"/>
    </source>
</evidence>
<evidence type="ECO:0000256" key="7">
    <source>
        <dbReference type="ARBA" id="ARBA00040944"/>
    </source>
</evidence>
<evidence type="ECO:0000256" key="10">
    <source>
        <dbReference type="ARBA" id="ARBA00049432"/>
    </source>
</evidence>
<dbReference type="Pfam" id="PF04577">
    <property type="entry name" value="Glyco_transf_61"/>
    <property type="match status" value="1"/>
</dbReference>
<evidence type="ECO:0000313" key="13">
    <source>
        <dbReference type="EMBL" id="VVC29791.1"/>
    </source>
</evidence>
<evidence type="ECO:0000256" key="9">
    <source>
        <dbReference type="ARBA" id="ARBA00048317"/>
    </source>
</evidence>
<dbReference type="EMBL" id="CABPRJ010000498">
    <property type="protein sequence ID" value="VVC29791.1"/>
    <property type="molecule type" value="Genomic_DNA"/>
</dbReference>
<reference evidence="13 14" key="1">
    <citation type="submission" date="2019-08" db="EMBL/GenBank/DDBJ databases">
        <authorList>
            <person name="Alioto T."/>
            <person name="Alioto T."/>
            <person name="Gomez Garrido J."/>
        </authorList>
    </citation>
    <scope>NUCLEOTIDE SEQUENCE [LARGE SCALE GENOMIC DNA]</scope>
</reference>
<keyword evidence="2" id="KW-0328">Glycosyltransferase</keyword>
<feature type="domain" description="Glycosyltransferase 61 catalytic" evidence="12">
    <location>
        <begin position="306"/>
        <end position="413"/>
    </location>
</feature>
<evidence type="ECO:0000256" key="6">
    <source>
        <dbReference type="ARBA" id="ARBA00023180"/>
    </source>
</evidence>
<evidence type="ECO:0000256" key="8">
    <source>
        <dbReference type="ARBA" id="ARBA00042574"/>
    </source>
</evidence>
<dbReference type="InterPro" id="IPR049625">
    <property type="entry name" value="Glyco_transf_61_cat"/>
</dbReference>